<name>A0AAV1X1I1_LUPLU</name>
<dbReference type="AlphaFoldDB" id="A0AAV1X1I1"/>
<dbReference type="Proteomes" id="UP001497480">
    <property type="component" value="Unassembled WGS sequence"/>
</dbReference>
<reference evidence="1 2" key="1">
    <citation type="submission" date="2024-03" db="EMBL/GenBank/DDBJ databases">
        <authorList>
            <person name="Martinez-Hernandez J."/>
        </authorList>
    </citation>
    <scope>NUCLEOTIDE SEQUENCE [LARGE SCALE GENOMIC DNA]</scope>
</reference>
<accession>A0AAV1X1I1</accession>
<comment type="caution">
    <text evidence="1">The sequence shown here is derived from an EMBL/GenBank/DDBJ whole genome shotgun (WGS) entry which is preliminary data.</text>
</comment>
<evidence type="ECO:0000313" key="2">
    <source>
        <dbReference type="Proteomes" id="UP001497480"/>
    </source>
</evidence>
<organism evidence="1 2">
    <name type="scientific">Lupinus luteus</name>
    <name type="common">European yellow lupine</name>
    <dbReference type="NCBI Taxonomy" id="3873"/>
    <lineage>
        <taxon>Eukaryota</taxon>
        <taxon>Viridiplantae</taxon>
        <taxon>Streptophyta</taxon>
        <taxon>Embryophyta</taxon>
        <taxon>Tracheophyta</taxon>
        <taxon>Spermatophyta</taxon>
        <taxon>Magnoliopsida</taxon>
        <taxon>eudicotyledons</taxon>
        <taxon>Gunneridae</taxon>
        <taxon>Pentapetalae</taxon>
        <taxon>rosids</taxon>
        <taxon>fabids</taxon>
        <taxon>Fabales</taxon>
        <taxon>Fabaceae</taxon>
        <taxon>Papilionoideae</taxon>
        <taxon>50 kb inversion clade</taxon>
        <taxon>genistoids sensu lato</taxon>
        <taxon>core genistoids</taxon>
        <taxon>Genisteae</taxon>
        <taxon>Lupinus</taxon>
    </lineage>
</organism>
<dbReference type="EMBL" id="CAXHTB010000011">
    <property type="protein sequence ID" value="CAL0314832.1"/>
    <property type="molecule type" value="Genomic_DNA"/>
</dbReference>
<protein>
    <submittedName>
        <fullName evidence="1">Uncharacterized protein</fullName>
    </submittedName>
</protein>
<gene>
    <name evidence="1" type="ORF">LLUT_LOCUS15892</name>
</gene>
<evidence type="ECO:0000313" key="1">
    <source>
        <dbReference type="EMBL" id="CAL0314832.1"/>
    </source>
</evidence>
<keyword evidence="2" id="KW-1185">Reference proteome</keyword>
<sequence>MQFGTDGVAIKALDYIRELVDSLKIEIWCLLQKLDFDSAKEDINVAIQEMKKKLESVFTRE</sequence>
<proteinExistence type="predicted"/>